<keyword evidence="2 5" id="KW-0132">Cell division</keyword>
<dbReference type="Pfam" id="PF14450">
    <property type="entry name" value="FtsA"/>
    <property type="match status" value="1"/>
</dbReference>
<dbReference type="InterPro" id="IPR043129">
    <property type="entry name" value="ATPase_NBD"/>
</dbReference>
<comment type="function">
    <text evidence="5 6">Cell division protein that is involved in the assembly of the Z ring. May serve as a membrane anchor for the Z ring.</text>
</comment>
<keyword evidence="4 5" id="KW-0131">Cell cycle</keyword>
<evidence type="ECO:0000256" key="5">
    <source>
        <dbReference type="HAMAP-Rule" id="MF_02033"/>
    </source>
</evidence>
<evidence type="ECO:0000256" key="2">
    <source>
        <dbReference type="ARBA" id="ARBA00022618"/>
    </source>
</evidence>
<sequence>MSAKILGIDVGSVKICAAIAELNNSGGVKIIAISSCESKGLKKGSITNIELAANSIKSAVDDVVRIAGTNYDRVIVSLSGKDIQNIEANNAINMPEKEVNLAQISRLLEDVEYRVKIPSEYEIIHTLPYNFKLDEQENIEDPLGMNGNRLEVDTHIIAAQRSSVINLRKAVEKAGLKADNIVLAAYASAIATLNEDEKSLGAALIDMGGATCNMIVHAGNSMRYADFLGVGSVSITNDISAIIHTPISKAEDVKLKLGDIKRQGLEKVLLPDIGDEDELRQTDVNIIAEVVFARVNETLLLLAEMLNNSGYAHLCGAGVVLTGGMTKLEGLRELATLIFNNMSVRIAKPIDIEGLDNDYKDPAYSCAIGLCLYGAGKFTPYEKDSEHKMRYKGEPPIIGKSTGLASVQDLDRTNASNFNAQNNQLPISANGELGIKLEGDSTNQKVFKPRIKINPLVKVINYFKNLF</sequence>
<dbReference type="InterPro" id="IPR003494">
    <property type="entry name" value="SHS2_FtsA"/>
</dbReference>
<evidence type="ECO:0000256" key="1">
    <source>
        <dbReference type="ARBA" id="ARBA00022475"/>
    </source>
</evidence>
<comment type="subcellular location">
    <subcellularLocation>
        <location evidence="5">Cell membrane</location>
        <topology evidence="5">Peripheral membrane protein</topology>
        <orientation evidence="5">Cytoplasmic side</orientation>
    </subcellularLocation>
    <text evidence="5">Localizes to the Z ring in an FtsZ-dependent manner. Targeted to the membrane through a conserved C-terminal amphipathic helix.</text>
</comment>
<dbReference type="Gene3D" id="3.30.420.40">
    <property type="match status" value="1"/>
</dbReference>
<dbReference type="PANTHER" id="PTHR32432:SF4">
    <property type="entry name" value="CELL DIVISION PROTEIN FTSA"/>
    <property type="match status" value="1"/>
</dbReference>
<dbReference type="InterPro" id="IPR020823">
    <property type="entry name" value="Cell_div_FtsA"/>
</dbReference>
<dbReference type="Pfam" id="PF02491">
    <property type="entry name" value="SHS2_FTSA"/>
    <property type="match status" value="1"/>
</dbReference>
<feature type="domain" description="SHS2" evidence="7">
    <location>
        <begin position="5"/>
        <end position="192"/>
    </location>
</feature>
<accession>A0A7H9CI50</accession>
<dbReference type="KEGG" id="cinf:CINF_1301"/>
<protein>
    <recommendedName>
        <fullName evidence="5 6">Cell division protein FtsA</fullName>
    </recommendedName>
</protein>
<dbReference type="SMART" id="SM00842">
    <property type="entry name" value="FtsA"/>
    <property type="match status" value="1"/>
</dbReference>
<keyword evidence="3 5" id="KW-0472">Membrane</keyword>
<dbReference type="SUPFAM" id="SSF53067">
    <property type="entry name" value="Actin-like ATPase domain"/>
    <property type="match status" value="2"/>
</dbReference>
<evidence type="ECO:0000256" key="3">
    <source>
        <dbReference type="ARBA" id="ARBA00023136"/>
    </source>
</evidence>
<organism evidence="8 9">
    <name type="scientific">Candidatus Campylobacter infans</name>
    <dbReference type="NCBI Taxonomy" id="2561898"/>
    <lineage>
        <taxon>Bacteria</taxon>
        <taxon>Pseudomonadati</taxon>
        <taxon>Campylobacterota</taxon>
        <taxon>Epsilonproteobacteria</taxon>
        <taxon>Campylobacterales</taxon>
        <taxon>Campylobacteraceae</taxon>
        <taxon>Campylobacter</taxon>
    </lineage>
</organism>
<keyword evidence="9" id="KW-1185">Reference proteome</keyword>
<evidence type="ECO:0000259" key="7">
    <source>
        <dbReference type="SMART" id="SM00842"/>
    </source>
</evidence>
<dbReference type="GO" id="GO:0043093">
    <property type="term" value="P:FtsZ-dependent cytokinesis"/>
    <property type="evidence" value="ECO:0007669"/>
    <property type="project" value="UniProtKB-UniRule"/>
</dbReference>
<proteinExistence type="inferred from homology"/>
<dbReference type="AlphaFoldDB" id="A0A7H9CI50"/>
<keyword evidence="1 5" id="KW-1003">Cell membrane</keyword>
<dbReference type="NCBIfam" id="TIGR01174">
    <property type="entry name" value="ftsA"/>
    <property type="match status" value="1"/>
</dbReference>
<gene>
    <name evidence="5 8" type="primary">ftsA</name>
    <name evidence="8" type="ORF">CINF_1301</name>
</gene>
<dbReference type="PIRSF" id="PIRSF003101">
    <property type="entry name" value="FtsA"/>
    <property type="match status" value="1"/>
</dbReference>
<evidence type="ECO:0000256" key="6">
    <source>
        <dbReference type="PIRNR" id="PIRNR003101"/>
    </source>
</evidence>
<comment type="similarity">
    <text evidence="5 6">Belongs to the FtsA/MreB family.</text>
</comment>
<evidence type="ECO:0000313" key="8">
    <source>
        <dbReference type="EMBL" id="QLI05786.1"/>
    </source>
</evidence>
<dbReference type="RefSeq" id="WP_178697027.1">
    <property type="nucleotide sequence ID" value="NZ_CP049075.1"/>
</dbReference>
<reference evidence="8 9" key="1">
    <citation type="submission" date="2020-02" db="EMBL/GenBank/DDBJ databases">
        <title>Complete genome sequence of the novel Campylobacter species Candidatus Campylobacter infans.</title>
        <authorList>
            <person name="Duim B."/>
            <person name="Zomer A."/>
            <person name="van der Graaf L."/>
            <person name="Wagenaar J."/>
        </authorList>
    </citation>
    <scope>NUCLEOTIDE SEQUENCE [LARGE SCALE GENOMIC DNA]</scope>
    <source>
        <strain evidence="8 9">19S00001</strain>
    </source>
</reference>
<name>A0A7H9CI50_9BACT</name>
<dbReference type="CDD" id="cd24048">
    <property type="entry name" value="ASKHA_NBD_FtsA"/>
    <property type="match status" value="1"/>
</dbReference>
<dbReference type="PANTHER" id="PTHR32432">
    <property type="entry name" value="CELL DIVISION PROTEIN FTSA-RELATED"/>
    <property type="match status" value="1"/>
</dbReference>
<dbReference type="Proteomes" id="UP000509414">
    <property type="component" value="Chromosome"/>
</dbReference>
<dbReference type="EMBL" id="CP049075">
    <property type="protein sequence ID" value="QLI05786.1"/>
    <property type="molecule type" value="Genomic_DNA"/>
</dbReference>
<comment type="subunit">
    <text evidence="5">Self-interacts. Interacts with FtsZ.</text>
</comment>
<dbReference type="GO" id="GO:0009898">
    <property type="term" value="C:cytoplasmic side of plasma membrane"/>
    <property type="evidence" value="ECO:0007669"/>
    <property type="project" value="UniProtKB-UniRule"/>
</dbReference>
<evidence type="ECO:0000256" key="4">
    <source>
        <dbReference type="ARBA" id="ARBA00023306"/>
    </source>
</evidence>
<evidence type="ECO:0000313" key="9">
    <source>
        <dbReference type="Proteomes" id="UP000509414"/>
    </source>
</evidence>
<dbReference type="HAMAP" id="MF_02033">
    <property type="entry name" value="FtsA"/>
    <property type="match status" value="1"/>
</dbReference>
<dbReference type="GO" id="GO:0032153">
    <property type="term" value="C:cell division site"/>
    <property type="evidence" value="ECO:0007669"/>
    <property type="project" value="UniProtKB-UniRule"/>
</dbReference>
<dbReference type="InterPro" id="IPR050696">
    <property type="entry name" value="FtsA/MreB"/>
</dbReference>
<dbReference type="Gene3D" id="3.30.1490.110">
    <property type="match status" value="1"/>
</dbReference>